<evidence type="ECO:0000313" key="4">
    <source>
        <dbReference type="EMBL" id="PHI29130.1"/>
    </source>
</evidence>
<dbReference type="NCBIfam" id="TIGR00557">
    <property type="entry name" value="pdxA"/>
    <property type="match status" value="1"/>
</dbReference>
<dbReference type="Proteomes" id="UP000373449">
    <property type="component" value="Unassembled WGS sequence"/>
</dbReference>
<dbReference type="GO" id="GO:0050570">
    <property type="term" value="F:4-hydroxythreonine-4-phosphate dehydrogenase activity"/>
    <property type="evidence" value="ECO:0007669"/>
    <property type="project" value="UniProtKB-EC"/>
</dbReference>
<gene>
    <name evidence="4" type="primary">pdxA</name>
    <name evidence="5" type="synonym">pdxA2_2</name>
    <name evidence="4" type="ORF">CRN84_07245</name>
    <name evidence="5" type="ORF">NCTC12282_02234</name>
</gene>
<organism evidence="4 6">
    <name type="scientific">Budvicia aquatica</name>
    <dbReference type="NCBI Taxonomy" id="82979"/>
    <lineage>
        <taxon>Bacteria</taxon>
        <taxon>Pseudomonadati</taxon>
        <taxon>Pseudomonadota</taxon>
        <taxon>Gammaproteobacteria</taxon>
        <taxon>Enterobacterales</taxon>
        <taxon>Budviciaceae</taxon>
        <taxon>Budvicia</taxon>
    </lineage>
</organism>
<dbReference type="Gene3D" id="3.40.718.10">
    <property type="entry name" value="Isopropylmalate Dehydrogenase"/>
    <property type="match status" value="1"/>
</dbReference>
<evidence type="ECO:0000313" key="6">
    <source>
        <dbReference type="Proteomes" id="UP000224974"/>
    </source>
</evidence>
<proteinExistence type="predicted"/>
<dbReference type="GO" id="GO:0051287">
    <property type="term" value="F:NAD binding"/>
    <property type="evidence" value="ECO:0007669"/>
    <property type="project" value="InterPro"/>
</dbReference>
<dbReference type="PANTHER" id="PTHR30004">
    <property type="entry name" value="4-HYDROXYTHREONINE-4-PHOSPHATE DEHYDROGENASE"/>
    <property type="match status" value="1"/>
</dbReference>
<dbReference type="EC" id="1.1.1.262" evidence="5"/>
<dbReference type="InterPro" id="IPR005255">
    <property type="entry name" value="PdxA_fam"/>
</dbReference>
<evidence type="ECO:0000256" key="3">
    <source>
        <dbReference type="ARBA" id="ARBA00023027"/>
    </source>
</evidence>
<evidence type="ECO:0000256" key="1">
    <source>
        <dbReference type="ARBA" id="ARBA00022723"/>
    </source>
</evidence>
<dbReference type="RefSeq" id="WP_029096284.1">
    <property type="nucleotide sequence ID" value="NZ_CAADJA010000002.1"/>
</dbReference>
<accession>A0A2C6BYD3</accession>
<keyword evidence="3" id="KW-0520">NAD</keyword>
<dbReference type="Pfam" id="PF04166">
    <property type="entry name" value="PdxA"/>
    <property type="match status" value="1"/>
</dbReference>
<keyword evidence="1" id="KW-0479">Metal-binding</keyword>
<dbReference type="PANTHER" id="PTHR30004:SF6">
    <property type="entry name" value="D-THREONATE 4-PHOSPHATE DEHYDROGENASE"/>
    <property type="match status" value="1"/>
</dbReference>
<dbReference type="EMBL" id="CAADJA010000002">
    <property type="protein sequence ID" value="VFS47299.1"/>
    <property type="molecule type" value="Genomic_DNA"/>
</dbReference>
<sequence>MSLPIVVIPMGDPASIAPELVIKTLLSDEALGYANMVVVGSQKVLALTADNLGLSVKFNPIQPEQIRAATFPKGTINLIDMDNIDIDAMELGKPQASAGRACYEYIETATHIALNQQCDAVTTPPINKEALHMANVPYIGHTEIFGGLTGAHDPLTMFHIQNLRIFFLSRHVSLKDACDLVKTDRVLDYVTRCDKSLKQIGMNSASIAVAGLNPHNGDNGMFGDQEIKEIEPAVELARKQGIKADGPIPGDSVFWLARKGRWDAVLSLYHDQGHIAAKTLDFERAVTITLGMPILRTSVDHGTAYDIVGTGQANEVSLIEAVRVASIYAPSFIPMPV</sequence>
<evidence type="ECO:0000256" key="2">
    <source>
        <dbReference type="ARBA" id="ARBA00023002"/>
    </source>
</evidence>
<reference evidence="6" key="1">
    <citation type="submission" date="2017-09" db="EMBL/GenBank/DDBJ databases">
        <title>FDA dAtabase for Regulatory Grade micrObial Sequences (FDA-ARGOS): Supporting development and validation of Infectious Disease Dx tests.</title>
        <authorList>
            <person name="Minogue T."/>
            <person name="Wolcott M."/>
            <person name="Wasieloski L."/>
            <person name="Aguilar W."/>
            <person name="Moore D."/>
            <person name="Tallon L."/>
            <person name="Sadzewicz L."/>
            <person name="Ott S."/>
            <person name="Zhao X."/>
            <person name="Nagaraj S."/>
            <person name="Vavikolanu K."/>
            <person name="Aluvathingal J."/>
            <person name="Nadendla S."/>
            <person name="Sichtig H."/>
        </authorList>
    </citation>
    <scope>NUCLEOTIDE SEQUENCE [LARGE SCALE GENOMIC DNA]</scope>
    <source>
        <strain evidence="6">FDAARGOS_387</strain>
    </source>
</reference>
<dbReference type="AlphaFoldDB" id="A0A2C6BYD3"/>
<dbReference type="STRING" id="1111728.GCA_000427805_00705"/>
<keyword evidence="2 5" id="KW-0560">Oxidoreductase</keyword>
<dbReference type="GO" id="GO:0046872">
    <property type="term" value="F:metal ion binding"/>
    <property type="evidence" value="ECO:0007669"/>
    <property type="project" value="UniProtKB-KW"/>
</dbReference>
<protein>
    <submittedName>
        <fullName evidence="5">4-hydroxythreonine-4-phosphate dehydrogenase 2</fullName>
        <ecNumber evidence="5">1.1.1.262</ecNumber>
    </submittedName>
    <submittedName>
        <fullName evidence="4">4-hydroxythreonine-4-phosphate dehydrogenase PdxA</fullName>
    </submittedName>
</protein>
<dbReference type="Proteomes" id="UP000224974">
    <property type="component" value="Unassembled WGS sequence"/>
</dbReference>
<evidence type="ECO:0000313" key="5">
    <source>
        <dbReference type="EMBL" id="VFS47299.1"/>
    </source>
</evidence>
<dbReference type="EMBL" id="PDDX01000001">
    <property type="protein sequence ID" value="PHI29130.1"/>
    <property type="molecule type" value="Genomic_DNA"/>
</dbReference>
<keyword evidence="6" id="KW-1185">Reference proteome</keyword>
<evidence type="ECO:0000313" key="7">
    <source>
        <dbReference type="Proteomes" id="UP000373449"/>
    </source>
</evidence>
<reference evidence="5 7" key="3">
    <citation type="submission" date="2019-03" db="EMBL/GenBank/DDBJ databases">
        <authorList>
            <consortium name="Pathogen Informatics"/>
        </authorList>
    </citation>
    <scope>NUCLEOTIDE SEQUENCE [LARGE SCALE GENOMIC DNA]</scope>
    <source>
        <strain evidence="5 7">NCTC12282</strain>
    </source>
</reference>
<reference evidence="4" key="2">
    <citation type="submission" date="2017-09" db="EMBL/GenBank/DDBJ databases">
        <title>FDA dAtabase for Regulatory Grade micrObial Sequences (FDA-ARGOS): Supporting development and validation of Infectious Disease Dx tests.</title>
        <authorList>
            <person name="Minogue T."/>
            <person name="Wolcott M."/>
            <person name="Wasieloski L."/>
            <person name="Aguilar W."/>
            <person name="Moore D."/>
            <person name="Tallon L.J."/>
            <person name="Sadzewicz L."/>
            <person name="Ott S."/>
            <person name="Zhao X."/>
            <person name="Nagaraj S."/>
            <person name="Vavikolanu K."/>
            <person name="Aluvathingal J."/>
            <person name="Nadendla S."/>
            <person name="Sichtig H."/>
        </authorList>
    </citation>
    <scope>NUCLEOTIDE SEQUENCE</scope>
    <source>
        <strain evidence="4">FDAARGOS_387</strain>
    </source>
</reference>
<name>A0A2C6BYD3_9GAMM</name>
<dbReference type="SUPFAM" id="SSF53659">
    <property type="entry name" value="Isocitrate/Isopropylmalate dehydrogenase-like"/>
    <property type="match status" value="1"/>
</dbReference>
<dbReference type="OrthoDB" id="9801783at2"/>